<dbReference type="AlphaFoldDB" id="Q4RDW1"/>
<reference evidence="2" key="1">
    <citation type="journal article" date="2004" name="Nature">
        <title>Genome duplication in the teleost fish Tetraodon nigroviridis reveals the early vertebrate proto-karyotype.</title>
        <authorList>
            <person name="Jaillon O."/>
            <person name="Aury J.-M."/>
            <person name="Brunet F."/>
            <person name="Petit J.-L."/>
            <person name="Stange-Thomann N."/>
            <person name="Mauceli E."/>
            <person name="Bouneau L."/>
            <person name="Fischer C."/>
            <person name="Ozouf-Costaz C."/>
            <person name="Bernot A."/>
            <person name="Nicaud S."/>
            <person name="Jaffe D."/>
            <person name="Fisher S."/>
            <person name="Lutfalla G."/>
            <person name="Dossat C."/>
            <person name="Segurens B."/>
            <person name="Dasilva C."/>
            <person name="Salanoubat M."/>
            <person name="Levy M."/>
            <person name="Boudet N."/>
            <person name="Castellano S."/>
            <person name="Anthouard V."/>
            <person name="Jubin C."/>
            <person name="Castelli V."/>
            <person name="Katinka M."/>
            <person name="Vacherie B."/>
            <person name="Biemont C."/>
            <person name="Skalli Z."/>
            <person name="Cattolico L."/>
            <person name="Poulain J."/>
            <person name="De Berardinis V."/>
            <person name="Cruaud C."/>
            <person name="Duprat S."/>
            <person name="Brottier P."/>
            <person name="Coutanceau J.-P."/>
            <person name="Gouzy J."/>
            <person name="Parra G."/>
            <person name="Lardier G."/>
            <person name="Chapple C."/>
            <person name="McKernan K.J."/>
            <person name="McEwan P."/>
            <person name="Bosak S."/>
            <person name="Kellis M."/>
            <person name="Volff J.-N."/>
            <person name="Guigo R."/>
            <person name="Zody M.C."/>
            <person name="Mesirov J."/>
            <person name="Lindblad-Toh K."/>
            <person name="Birren B."/>
            <person name="Nusbaum C."/>
            <person name="Kahn D."/>
            <person name="Robinson-Rechavi M."/>
            <person name="Laudet V."/>
            <person name="Schachter V."/>
            <person name="Quetier F."/>
            <person name="Saurin W."/>
            <person name="Scarpelli C."/>
            <person name="Wincker P."/>
            <person name="Lander E.S."/>
            <person name="Weissenbach J."/>
            <person name="Roest Crollius H."/>
        </authorList>
    </citation>
    <scope>NUCLEOTIDE SEQUENCE [LARGE SCALE GENOMIC DNA]</scope>
</reference>
<comment type="caution">
    <text evidence="2">The sequence shown here is derived from an EMBL/GenBank/DDBJ whole genome shotgun (WGS) entry which is preliminary data.</text>
</comment>
<feature type="compositionally biased region" description="Basic and acidic residues" evidence="1">
    <location>
        <begin position="7"/>
        <end position="18"/>
    </location>
</feature>
<accession>Q4RDW1</accession>
<reference evidence="2" key="2">
    <citation type="submission" date="2004-02" db="EMBL/GenBank/DDBJ databases">
        <authorList>
            <consortium name="Genoscope"/>
            <consortium name="Whitehead Institute Centre for Genome Research"/>
        </authorList>
    </citation>
    <scope>NUCLEOTIDE SEQUENCE</scope>
</reference>
<organism evidence="2">
    <name type="scientific">Tetraodon nigroviridis</name>
    <name type="common">Spotted green pufferfish</name>
    <name type="synonym">Chelonodon nigroviridis</name>
    <dbReference type="NCBI Taxonomy" id="99883"/>
    <lineage>
        <taxon>Eukaryota</taxon>
        <taxon>Metazoa</taxon>
        <taxon>Chordata</taxon>
        <taxon>Craniata</taxon>
        <taxon>Vertebrata</taxon>
        <taxon>Euteleostomi</taxon>
        <taxon>Actinopterygii</taxon>
        <taxon>Neopterygii</taxon>
        <taxon>Teleostei</taxon>
        <taxon>Neoteleostei</taxon>
        <taxon>Acanthomorphata</taxon>
        <taxon>Eupercaria</taxon>
        <taxon>Tetraodontiformes</taxon>
        <taxon>Tetradontoidea</taxon>
        <taxon>Tetraodontidae</taxon>
        <taxon>Tetraodon</taxon>
    </lineage>
</organism>
<dbReference type="KEGG" id="tng:GSTEN00036628G001"/>
<evidence type="ECO:0000256" key="1">
    <source>
        <dbReference type="SAM" id="MobiDB-lite"/>
    </source>
</evidence>
<proteinExistence type="predicted"/>
<name>Q4RDW1_TETNG</name>
<evidence type="ECO:0000313" key="2">
    <source>
        <dbReference type="EMBL" id="CAG13421.1"/>
    </source>
</evidence>
<sequence>MSSCDLHSQEDESPRSVLEEMGLA</sequence>
<dbReference type="EMBL" id="CAAE01015586">
    <property type="protein sequence ID" value="CAG13421.1"/>
    <property type="molecule type" value="Genomic_DNA"/>
</dbReference>
<feature type="region of interest" description="Disordered" evidence="1">
    <location>
        <begin position="1"/>
        <end position="24"/>
    </location>
</feature>
<gene>
    <name evidence="2" type="ORF">GSTENG00036628001</name>
</gene>
<protein>
    <submittedName>
        <fullName evidence="2">(spotted green pufferfish) hypothetical protein</fullName>
    </submittedName>
</protein>